<proteinExistence type="predicted"/>
<evidence type="ECO:0000256" key="4">
    <source>
        <dbReference type="ARBA" id="ARBA00022777"/>
    </source>
</evidence>
<dbReference type="InterPro" id="IPR036890">
    <property type="entry name" value="HATPase_C_sf"/>
</dbReference>
<dbReference type="Gene3D" id="3.30.565.10">
    <property type="entry name" value="Histidine kinase-like ATPase, C-terminal domain"/>
    <property type="match status" value="1"/>
</dbReference>
<dbReference type="SMART" id="SM00028">
    <property type="entry name" value="TPR"/>
    <property type="match status" value="5"/>
</dbReference>
<gene>
    <name evidence="9" type="ORF">CLV62_1084</name>
</gene>
<reference evidence="9 10" key="1">
    <citation type="submission" date="2018-03" db="EMBL/GenBank/DDBJ databases">
        <title>Genomic Encyclopedia of Archaeal and Bacterial Type Strains, Phase II (KMG-II): from individual species to whole genera.</title>
        <authorList>
            <person name="Goeker M."/>
        </authorList>
    </citation>
    <scope>NUCLEOTIDE SEQUENCE [LARGE SCALE GENOMIC DNA]</scope>
    <source>
        <strain evidence="9 10">DSM 100214</strain>
    </source>
</reference>
<evidence type="ECO:0000256" key="6">
    <source>
        <dbReference type="PROSITE-ProRule" id="PRU00339"/>
    </source>
</evidence>
<dbReference type="InterPro" id="IPR050482">
    <property type="entry name" value="Sensor_HK_TwoCompSys"/>
</dbReference>
<sequence length="704" mass="81271">MKIAKHLSTLIVFVIMPVVLLSQDLATLHSNAEKNNNAKGWNDLAEFVYFKRVEPELLKESTDKALKLATQQNDKKEQARAYLYASDLFFQEGDIINYLLSNRKVLSILTETKEYSLKEEAYNNMATAYGEQDKIDSLLFYTKKAIALNLQYQGNKLQLGNEYQNMSYAYSIRGATDSSLIYTKKTIGALKEAKDTLRMLDAYNQMAVIYVKNKDYPNALKYFEDALQIYDKVENKHNRLYIYTNLAAMYQKWGKQDKAIEFSRKAVIDAANSNEKLTYGKLLCNLGGHLYKSKLYRSSIDTLQLAMPHIKESHYYLGTAYQTLARDYFAVKNIDSCEYFLNLVDNLAEKNQFSRGELFYASKADILVLQSKYKEAVPLVAKFIELDSKKELKDADPSIYNMVADVLEKGAGDYKRALEYRTLAYAMQDSLYKKESDAKLNEFYALYKTADKDLEISKLNEEKQLMRFNIALMIGGFIITAILLVLFFLYNRLKQLRLMGESRKKQIQSYLEGLESERYRLAKELHDNISNEIVTLKMKMEVEHSNRKTMIDDLQTLHTNVRNISHELMPPIFKYTPLTDILRNYTEQQNQLDKAKILLDIKPEEGWEDMSSELAVEIYRIVQEAVGNAQKYSKATHIYTMLTKNDKEIRIQIKDNGIGFDQNKVFTGFGLKTIKERTNFINGTLLIESDPQHGTDIKVVAPIN</sequence>
<dbReference type="PROSITE" id="PS50005">
    <property type="entry name" value="TPR"/>
    <property type="match status" value="1"/>
</dbReference>
<keyword evidence="10" id="KW-1185">Reference proteome</keyword>
<dbReference type="PROSITE" id="PS50293">
    <property type="entry name" value="TPR_REGION"/>
    <property type="match status" value="1"/>
</dbReference>
<feature type="repeat" description="TPR" evidence="6">
    <location>
        <begin position="200"/>
        <end position="233"/>
    </location>
</feature>
<dbReference type="EC" id="2.7.13.3" evidence="2"/>
<dbReference type="InterPro" id="IPR005467">
    <property type="entry name" value="His_kinase_dom"/>
</dbReference>
<name>A0A2V3PP65_9BACT</name>
<dbReference type="EMBL" id="QICL01000008">
    <property type="protein sequence ID" value="PXV65006.1"/>
    <property type="molecule type" value="Genomic_DNA"/>
</dbReference>
<dbReference type="InterPro" id="IPR011990">
    <property type="entry name" value="TPR-like_helical_dom_sf"/>
</dbReference>
<dbReference type="SUPFAM" id="SSF55874">
    <property type="entry name" value="ATPase domain of HSP90 chaperone/DNA topoisomerase II/histidine kinase"/>
    <property type="match status" value="1"/>
</dbReference>
<evidence type="ECO:0000256" key="5">
    <source>
        <dbReference type="ARBA" id="ARBA00023012"/>
    </source>
</evidence>
<dbReference type="InterPro" id="IPR003594">
    <property type="entry name" value="HATPase_dom"/>
</dbReference>
<organism evidence="9 10">
    <name type="scientific">Dysgonomonas alginatilytica</name>
    <dbReference type="NCBI Taxonomy" id="1605892"/>
    <lineage>
        <taxon>Bacteria</taxon>
        <taxon>Pseudomonadati</taxon>
        <taxon>Bacteroidota</taxon>
        <taxon>Bacteroidia</taxon>
        <taxon>Bacteroidales</taxon>
        <taxon>Dysgonomonadaceae</taxon>
        <taxon>Dysgonomonas</taxon>
    </lineage>
</organism>
<dbReference type="GO" id="GO:0004673">
    <property type="term" value="F:protein histidine kinase activity"/>
    <property type="evidence" value="ECO:0007669"/>
    <property type="project" value="UniProtKB-EC"/>
</dbReference>
<dbReference type="OrthoDB" id="9778366at2"/>
<evidence type="ECO:0000313" key="10">
    <source>
        <dbReference type="Proteomes" id="UP000247973"/>
    </source>
</evidence>
<comment type="catalytic activity">
    <reaction evidence="1">
        <text>ATP + protein L-histidine = ADP + protein N-phospho-L-histidine.</text>
        <dbReference type="EC" id="2.7.13.3"/>
    </reaction>
</comment>
<comment type="caution">
    <text evidence="9">The sequence shown here is derived from an EMBL/GenBank/DDBJ whole genome shotgun (WGS) entry which is preliminary data.</text>
</comment>
<keyword evidence="4 9" id="KW-0418">Kinase</keyword>
<evidence type="ECO:0000256" key="3">
    <source>
        <dbReference type="ARBA" id="ARBA00022679"/>
    </source>
</evidence>
<dbReference type="InterPro" id="IPR019734">
    <property type="entry name" value="TPR_rpt"/>
</dbReference>
<keyword evidence="7" id="KW-0812">Transmembrane</keyword>
<protein>
    <recommendedName>
        <fullName evidence="2">histidine kinase</fullName>
        <ecNumber evidence="2">2.7.13.3</ecNumber>
    </recommendedName>
</protein>
<keyword evidence="7" id="KW-1133">Transmembrane helix</keyword>
<dbReference type="SMART" id="SM00387">
    <property type="entry name" value="HATPase_c"/>
    <property type="match status" value="1"/>
</dbReference>
<dbReference type="SUPFAM" id="SSF48452">
    <property type="entry name" value="TPR-like"/>
    <property type="match status" value="2"/>
</dbReference>
<dbReference type="PANTHER" id="PTHR24421:SF10">
    <property type="entry name" value="NITRATE_NITRITE SENSOR PROTEIN NARQ"/>
    <property type="match status" value="1"/>
</dbReference>
<dbReference type="Pfam" id="PF13424">
    <property type="entry name" value="TPR_12"/>
    <property type="match status" value="1"/>
</dbReference>
<feature type="transmembrane region" description="Helical" evidence="7">
    <location>
        <begin position="468"/>
        <end position="490"/>
    </location>
</feature>
<dbReference type="PROSITE" id="PS50109">
    <property type="entry name" value="HIS_KIN"/>
    <property type="match status" value="1"/>
</dbReference>
<dbReference type="Pfam" id="PF02518">
    <property type="entry name" value="HATPase_c"/>
    <property type="match status" value="1"/>
</dbReference>
<keyword evidence="7" id="KW-0472">Membrane</keyword>
<keyword evidence="5" id="KW-0902">Two-component regulatory system</keyword>
<evidence type="ECO:0000256" key="1">
    <source>
        <dbReference type="ARBA" id="ARBA00000085"/>
    </source>
</evidence>
<evidence type="ECO:0000259" key="8">
    <source>
        <dbReference type="PROSITE" id="PS50109"/>
    </source>
</evidence>
<keyword evidence="6" id="KW-0802">TPR repeat</keyword>
<dbReference type="PANTHER" id="PTHR24421">
    <property type="entry name" value="NITRATE/NITRITE SENSOR PROTEIN NARX-RELATED"/>
    <property type="match status" value="1"/>
</dbReference>
<evidence type="ECO:0000256" key="2">
    <source>
        <dbReference type="ARBA" id="ARBA00012438"/>
    </source>
</evidence>
<dbReference type="GO" id="GO:0000160">
    <property type="term" value="P:phosphorelay signal transduction system"/>
    <property type="evidence" value="ECO:0007669"/>
    <property type="project" value="UniProtKB-KW"/>
</dbReference>
<dbReference type="RefSeq" id="WP_110310286.1">
    <property type="nucleotide sequence ID" value="NZ_QICL01000008.1"/>
</dbReference>
<dbReference type="CDD" id="cd16917">
    <property type="entry name" value="HATPase_UhpB-NarQ-NarX-like"/>
    <property type="match status" value="1"/>
</dbReference>
<evidence type="ECO:0000313" key="9">
    <source>
        <dbReference type="EMBL" id="PXV65006.1"/>
    </source>
</evidence>
<accession>A0A2V3PP65</accession>
<dbReference type="Gene3D" id="1.25.40.10">
    <property type="entry name" value="Tetratricopeptide repeat domain"/>
    <property type="match status" value="3"/>
</dbReference>
<feature type="domain" description="Histidine kinase" evidence="8">
    <location>
        <begin position="520"/>
        <end position="704"/>
    </location>
</feature>
<evidence type="ECO:0000256" key="7">
    <source>
        <dbReference type="SAM" id="Phobius"/>
    </source>
</evidence>
<dbReference type="Proteomes" id="UP000247973">
    <property type="component" value="Unassembled WGS sequence"/>
</dbReference>
<keyword evidence="3" id="KW-0808">Transferase</keyword>
<dbReference type="AlphaFoldDB" id="A0A2V3PP65"/>